<evidence type="ECO:0000256" key="1">
    <source>
        <dbReference type="ARBA" id="ARBA00023242"/>
    </source>
</evidence>
<evidence type="ECO:0000313" key="4">
    <source>
        <dbReference type="EMBL" id="PSS26321.1"/>
    </source>
</evidence>
<dbReference type="Proteomes" id="UP000241394">
    <property type="component" value="Chromosome LG7"/>
</dbReference>
<dbReference type="PROSITE" id="PS51011">
    <property type="entry name" value="ARID"/>
    <property type="match status" value="1"/>
</dbReference>
<dbReference type="AlphaFoldDB" id="A0A2R6RCP0"/>
<organism evidence="4 5">
    <name type="scientific">Actinidia chinensis var. chinensis</name>
    <name type="common">Chinese soft-hair kiwi</name>
    <dbReference type="NCBI Taxonomy" id="1590841"/>
    <lineage>
        <taxon>Eukaryota</taxon>
        <taxon>Viridiplantae</taxon>
        <taxon>Streptophyta</taxon>
        <taxon>Embryophyta</taxon>
        <taxon>Tracheophyta</taxon>
        <taxon>Spermatophyta</taxon>
        <taxon>Magnoliopsida</taxon>
        <taxon>eudicotyledons</taxon>
        <taxon>Gunneridae</taxon>
        <taxon>Pentapetalae</taxon>
        <taxon>asterids</taxon>
        <taxon>Ericales</taxon>
        <taxon>Actinidiaceae</taxon>
        <taxon>Actinidia</taxon>
    </lineage>
</organism>
<dbReference type="STRING" id="1590841.A0A2R6RCP0"/>
<dbReference type="InterPro" id="IPR001005">
    <property type="entry name" value="SANT/Myb"/>
</dbReference>
<dbReference type="FunCoup" id="A0A2R6RCP0">
    <property type="interactions" value="199"/>
</dbReference>
<reference evidence="4 5" key="1">
    <citation type="submission" date="2017-07" db="EMBL/GenBank/DDBJ databases">
        <title>An improved, manually edited Actinidia chinensis var. chinensis (kiwifruit) genome highlights the challenges associated with draft genomes and gene prediction in plants.</title>
        <authorList>
            <person name="Pilkington S."/>
            <person name="Crowhurst R."/>
            <person name="Hilario E."/>
            <person name="Nardozza S."/>
            <person name="Fraser L."/>
            <person name="Peng Y."/>
            <person name="Gunaseelan K."/>
            <person name="Simpson R."/>
            <person name="Tahir J."/>
            <person name="Deroles S."/>
            <person name="Templeton K."/>
            <person name="Luo Z."/>
            <person name="Davy M."/>
            <person name="Cheng C."/>
            <person name="Mcneilage M."/>
            <person name="Scaglione D."/>
            <person name="Liu Y."/>
            <person name="Zhang Q."/>
            <person name="Datson P."/>
            <person name="De Silva N."/>
            <person name="Gardiner S."/>
            <person name="Bassett H."/>
            <person name="Chagne D."/>
            <person name="Mccallum J."/>
            <person name="Dzierzon H."/>
            <person name="Deng C."/>
            <person name="Wang Y.-Y."/>
            <person name="Barron N."/>
            <person name="Manako K."/>
            <person name="Bowen J."/>
            <person name="Foster T."/>
            <person name="Erridge Z."/>
            <person name="Tiffin H."/>
            <person name="Waite C."/>
            <person name="Davies K."/>
            <person name="Grierson E."/>
            <person name="Laing W."/>
            <person name="Kirk R."/>
            <person name="Chen X."/>
            <person name="Wood M."/>
            <person name="Montefiori M."/>
            <person name="Brummell D."/>
            <person name="Schwinn K."/>
            <person name="Catanach A."/>
            <person name="Fullerton C."/>
            <person name="Li D."/>
            <person name="Meiyalaghan S."/>
            <person name="Nieuwenhuizen N."/>
            <person name="Read N."/>
            <person name="Prakash R."/>
            <person name="Hunter D."/>
            <person name="Zhang H."/>
            <person name="Mckenzie M."/>
            <person name="Knabel M."/>
            <person name="Harris A."/>
            <person name="Allan A."/>
            <person name="Chen A."/>
            <person name="Janssen B."/>
            <person name="Plunkett B."/>
            <person name="Dwamena C."/>
            <person name="Voogd C."/>
            <person name="Leif D."/>
            <person name="Lafferty D."/>
            <person name="Souleyre E."/>
            <person name="Varkonyi-Gasic E."/>
            <person name="Gambi F."/>
            <person name="Hanley J."/>
            <person name="Yao J.-L."/>
            <person name="Cheung J."/>
            <person name="David K."/>
            <person name="Warren B."/>
            <person name="Marsh K."/>
            <person name="Snowden K."/>
            <person name="Lin-Wang K."/>
            <person name="Brian L."/>
            <person name="Martinez-Sanchez M."/>
            <person name="Wang M."/>
            <person name="Ileperuma N."/>
            <person name="Macnee N."/>
            <person name="Campin R."/>
            <person name="Mcatee P."/>
            <person name="Drummond R."/>
            <person name="Espley R."/>
            <person name="Ireland H."/>
            <person name="Wu R."/>
            <person name="Atkinson R."/>
            <person name="Karunairetnam S."/>
            <person name="Bulley S."/>
            <person name="Chunkath S."/>
            <person name="Hanley Z."/>
            <person name="Storey R."/>
            <person name="Thrimawithana A."/>
            <person name="Thomson S."/>
            <person name="David C."/>
            <person name="Testolin R."/>
        </authorList>
    </citation>
    <scope>NUCLEOTIDE SEQUENCE [LARGE SCALE GENOMIC DNA]</scope>
    <source>
        <strain evidence="5">cv. Red5</strain>
        <tissue evidence="4">Young leaf</tissue>
    </source>
</reference>
<dbReference type="Pfam" id="PF01388">
    <property type="entry name" value="ARID"/>
    <property type="match status" value="1"/>
</dbReference>
<feature type="domain" description="ARID" evidence="3">
    <location>
        <begin position="1"/>
        <end position="65"/>
    </location>
</feature>
<protein>
    <submittedName>
        <fullName evidence="4">AT-rich interactive domain-containing protein</fullName>
    </submittedName>
</protein>
<dbReference type="GO" id="GO:0003677">
    <property type="term" value="F:DNA binding"/>
    <property type="evidence" value="ECO:0007669"/>
    <property type="project" value="InterPro"/>
</dbReference>
<dbReference type="CDD" id="cd16100">
    <property type="entry name" value="ARID"/>
    <property type="match status" value="1"/>
</dbReference>
<dbReference type="PANTHER" id="PTHR46410">
    <property type="entry name" value="AT-RICH INTERACTIVE DOMAIN-CONTAINING PROTEIN 2"/>
    <property type="match status" value="1"/>
</dbReference>
<reference evidence="5" key="2">
    <citation type="journal article" date="2018" name="BMC Genomics">
        <title>A manually annotated Actinidia chinensis var. chinensis (kiwifruit) genome highlights the challenges associated with draft genomes and gene prediction in plants.</title>
        <authorList>
            <person name="Pilkington S.M."/>
            <person name="Crowhurst R."/>
            <person name="Hilario E."/>
            <person name="Nardozza S."/>
            <person name="Fraser L."/>
            <person name="Peng Y."/>
            <person name="Gunaseelan K."/>
            <person name="Simpson R."/>
            <person name="Tahir J."/>
            <person name="Deroles S.C."/>
            <person name="Templeton K."/>
            <person name="Luo Z."/>
            <person name="Davy M."/>
            <person name="Cheng C."/>
            <person name="McNeilage M."/>
            <person name="Scaglione D."/>
            <person name="Liu Y."/>
            <person name="Zhang Q."/>
            <person name="Datson P."/>
            <person name="De Silva N."/>
            <person name="Gardiner S.E."/>
            <person name="Bassett H."/>
            <person name="Chagne D."/>
            <person name="McCallum J."/>
            <person name="Dzierzon H."/>
            <person name="Deng C."/>
            <person name="Wang Y.Y."/>
            <person name="Barron L."/>
            <person name="Manako K."/>
            <person name="Bowen J."/>
            <person name="Foster T.M."/>
            <person name="Erridge Z.A."/>
            <person name="Tiffin H."/>
            <person name="Waite C.N."/>
            <person name="Davies K.M."/>
            <person name="Grierson E.P."/>
            <person name="Laing W.A."/>
            <person name="Kirk R."/>
            <person name="Chen X."/>
            <person name="Wood M."/>
            <person name="Montefiori M."/>
            <person name="Brummell D.A."/>
            <person name="Schwinn K.E."/>
            <person name="Catanach A."/>
            <person name="Fullerton C."/>
            <person name="Li D."/>
            <person name="Meiyalaghan S."/>
            <person name="Nieuwenhuizen N."/>
            <person name="Read N."/>
            <person name="Prakash R."/>
            <person name="Hunter D."/>
            <person name="Zhang H."/>
            <person name="McKenzie M."/>
            <person name="Knabel M."/>
            <person name="Harris A."/>
            <person name="Allan A.C."/>
            <person name="Gleave A."/>
            <person name="Chen A."/>
            <person name="Janssen B.J."/>
            <person name="Plunkett B."/>
            <person name="Ampomah-Dwamena C."/>
            <person name="Voogd C."/>
            <person name="Leif D."/>
            <person name="Lafferty D."/>
            <person name="Souleyre E.J.F."/>
            <person name="Varkonyi-Gasic E."/>
            <person name="Gambi F."/>
            <person name="Hanley J."/>
            <person name="Yao J.L."/>
            <person name="Cheung J."/>
            <person name="David K.M."/>
            <person name="Warren B."/>
            <person name="Marsh K."/>
            <person name="Snowden K.C."/>
            <person name="Lin-Wang K."/>
            <person name="Brian L."/>
            <person name="Martinez-Sanchez M."/>
            <person name="Wang M."/>
            <person name="Ileperuma N."/>
            <person name="Macnee N."/>
            <person name="Campin R."/>
            <person name="McAtee P."/>
            <person name="Drummond R.S.M."/>
            <person name="Espley R.V."/>
            <person name="Ireland H.S."/>
            <person name="Wu R."/>
            <person name="Atkinson R.G."/>
            <person name="Karunairetnam S."/>
            <person name="Bulley S."/>
            <person name="Chunkath S."/>
            <person name="Hanley Z."/>
            <person name="Storey R."/>
            <person name="Thrimawithana A.H."/>
            <person name="Thomson S."/>
            <person name="David C."/>
            <person name="Testolin R."/>
            <person name="Huang H."/>
            <person name="Hellens R.P."/>
            <person name="Schaffer R.J."/>
        </authorList>
    </citation>
    <scope>NUCLEOTIDE SEQUENCE [LARGE SCALE GENOMIC DNA]</scope>
    <source>
        <strain evidence="5">cv. Red5</strain>
    </source>
</reference>
<gene>
    <name evidence="4" type="ORF">CEY00_Acc07617</name>
</gene>
<proteinExistence type="predicted"/>
<dbReference type="InterPro" id="IPR001606">
    <property type="entry name" value="ARID_dom"/>
</dbReference>
<evidence type="ECO:0000313" key="5">
    <source>
        <dbReference type="Proteomes" id="UP000241394"/>
    </source>
</evidence>
<keyword evidence="5" id="KW-1185">Reference proteome</keyword>
<dbReference type="EMBL" id="NKQK01000007">
    <property type="protein sequence ID" value="PSS26321.1"/>
    <property type="molecule type" value="Genomic_DNA"/>
</dbReference>
<sequence length="501" mass="57331">MLGDGQSVDLFKLYLLVREKGGYERVSRNGLWDLVAEMSGLGSGVGSSVKLVYVKYLDTLDRWLQRKVKDKDPIGSLGDTSTDLSGLMELEDHLKEYEEYPHLDLEKNGLGLLDAEKSCNDSEVGNPKNGDNGKDDMSSNRKRKRECNQRMLDWVIKVAKNPCDPEVGSIPERHKWRCYGTEQLWKQVLLAREAIFLERNASISSEQSNSYWSTKQKMHPSMYDDHIGSEKLRCSVRLVSAKESRVVSSKKSNAPRSCSESSSSTQSDLKDHFDKESTPLSADSWVGWFSDSHRKRIPVGPLFQAKVLEWTGETYEDDSRWLGSQIWPLKDGESNKHLIERERIGKGRQDSCGCQYPGSTECVRFHTAEKRMRVKLELGLAFHRWKFDKIGEEVALSWTKEEEKKFQAIIKSNPPSLNKCFWDEMFNAFPSKSREDLVSYYFNVYLLQRRGCQNRSTTPSNIDSDDEESEFVLLSNRFGHGAATSRSSIFRSPKKAHLNSR</sequence>
<feature type="region of interest" description="Disordered" evidence="2">
    <location>
        <begin position="246"/>
        <end position="278"/>
    </location>
</feature>
<dbReference type="Gene3D" id="1.10.150.60">
    <property type="entry name" value="ARID DNA-binding domain"/>
    <property type="match status" value="1"/>
</dbReference>
<dbReference type="OrthoDB" id="1938591at2759"/>
<accession>A0A2R6RCP0</accession>
<dbReference type="SMART" id="SM01189">
    <property type="entry name" value="ELM2"/>
    <property type="match status" value="1"/>
</dbReference>
<evidence type="ECO:0000256" key="2">
    <source>
        <dbReference type="SAM" id="MobiDB-lite"/>
    </source>
</evidence>
<dbReference type="PANTHER" id="PTHR46410:SF1">
    <property type="entry name" value="AT-RICH INTERACTIVE DOMAIN-CONTAINING PROTEIN 1"/>
    <property type="match status" value="1"/>
</dbReference>
<feature type="region of interest" description="Disordered" evidence="2">
    <location>
        <begin position="118"/>
        <end position="143"/>
    </location>
</feature>
<feature type="compositionally biased region" description="Low complexity" evidence="2">
    <location>
        <begin position="252"/>
        <end position="267"/>
    </location>
</feature>
<dbReference type="InterPro" id="IPR000949">
    <property type="entry name" value="ELM2_dom"/>
</dbReference>
<dbReference type="InterPro" id="IPR036431">
    <property type="entry name" value="ARID_dom_sf"/>
</dbReference>
<keyword evidence="1" id="KW-0539">Nucleus</keyword>
<dbReference type="SUPFAM" id="SSF46774">
    <property type="entry name" value="ARID-like"/>
    <property type="match status" value="1"/>
</dbReference>
<dbReference type="SMART" id="SM00501">
    <property type="entry name" value="BRIGHT"/>
    <property type="match status" value="1"/>
</dbReference>
<dbReference type="OMA" id="HGICDSA"/>
<evidence type="ECO:0000259" key="3">
    <source>
        <dbReference type="PROSITE" id="PS51011"/>
    </source>
</evidence>
<feature type="compositionally biased region" description="Basic and acidic residues" evidence="2">
    <location>
        <begin position="268"/>
        <end position="277"/>
    </location>
</feature>
<dbReference type="CDD" id="cd00167">
    <property type="entry name" value="SANT"/>
    <property type="match status" value="1"/>
</dbReference>
<comment type="caution">
    <text evidence="4">The sequence shown here is derived from an EMBL/GenBank/DDBJ whole genome shotgun (WGS) entry which is preliminary data.</text>
</comment>
<dbReference type="Gramene" id="PSS26321">
    <property type="protein sequence ID" value="PSS26321"/>
    <property type="gene ID" value="CEY00_Acc07617"/>
</dbReference>
<dbReference type="InParanoid" id="A0A2R6RCP0"/>
<name>A0A2R6RCP0_ACTCC</name>